<keyword evidence="2" id="KW-0963">Cytoplasm</keyword>
<dbReference type="PANTHER" id="PTHR12515">
    <property type="entry name" value="STERILE ALPHA MOTIF DOMAIN CONTAINING PROTEIN 4-RELATED"/>
    <property type="match status" value="1"/>
</dbReference>
<evidence type="ECO:0000256" key="3">
    <source>
        <dbReference type="ARBA" id="ARBA00022884"/>
    </source>
</evidence>
<dbReference type="Gene3D" id="1.10.150.50">
    <property type="entry name" value="Transcription Factor, Ets-1"/>
    <property type="match status" value="1"/>
</dbReference>
<evidence type="ECO:0000313" key="6">
    <source>
        <dbReference type="EMBL" id="KAG2182967.1"/>
    </source>
</evidence>
<comment type="subcellular location">
    <subcellularLocation>
        <location evidence="1">Cytoplasm</location>
    </subcellularLocation>
</comment>
<feature type="region of interest" description="Disordered" evidence="4">
    <location>
        <begin position="306"/>
        <end position="326"/>
    </location>
</feature>
<dbReference type="InterPro" id="IPR001660">
    <property type="entry name" value="SAM"/>
</dbReference>
<dbReference type="Proteomes" id="UP000612746">
    <property type="component" value="Unassembled WGS sequence"/>
</dbReference>
<accession>A0A8H7PYW5</accession>
<dbReference type="PANTHER" id="PTHR12515:SF5">
    <property type="entry name" value="PROTEIN SMAUG"/>
    <property type="match status" value="1"/>
</dbReference>
<feature type="region of interest" description="Disordered" evidence="4">
    <location>
        <begin position="448"/>
        <end position="468"/>
    </location>
</feature>
<evidence type="ECO:0000259" key="5">
    <source>
        <dbReference type="PROSITE" id="PS50105"/>
    </source>
</evidence>
<feature type="region of interest" description="Disordered" evidence="4">
    <location>
        <begin position="380"/>
        <end position="404"/>
    </location>
</feature>
<dbReference type="Pfam" id="PF25479">
    <property type="entry name" value="Vts1"/>
    <property type="match status" value="1"/>
</dbReference>
<keyword evidence="7" id="KW-1185">Reference proteome</keyword>
<feature type="region of interest" description="Disordered" evidence="4">
    <location>
        <begin position="484"/>
        <end position="597"/>
    </location>
</feature>
<proteinExistence type="predicted"/>
<dbReference type="PROSITE" id="PS50105">
    <property type="entry name" value="SAM_DOMAIN"/>
    <property type="match status" value="1"/>
</dbReference>
<dbReference type="InterPro" id="IPR013761">
    <property type="entry name" value="SAM/pointed_sf"/>
</dbReference>
<dbReference type="GO" id="GO:0003729">
    <property type="term" value="F:mRNA binding"/>
    <property type="evidence" value="ECO:0007669"/>
    <property type="project" value="TreeGrafter"/>
</dbReference>
<dbReference type="Pfam" id="PF07647">
    <property type="entry name" value="SAM_2"/>
    <property type="match status" value="1"/>
</dbReference>
<feature type="region of interest" description="Disordered" evidence="4">
    <location>
        <begin position="1"/>
        <end position="88"/>
    </location>
</feature>
<feature type="compositionally biased region" description="Basic and acidic residues" evidence="4">
    <location>
        <begin position="557"/>
        <end position="569"/>
    </location>
</feature>
<organism evidence="6 7">
    <name type="scientific">Umbelopsis vinacea</name>
    <dbReference type="NCBI Taxonomy" id="44442"/>
    <lineage>
        <taxon>Eukaryota</taxon>
        <taxon>Fungi</taxon>
        <taxon>Fungi incertae sedis</taxon>
        <taxon>Mucoromycota</taxon>
        <taxon>Mucoromycotina</taxon>
        <taxon>Umbelopsidomycetes</taxon>
        <taxon>Umbelopsidales</taxon>
        <taxon>Umbelopsidaceae</taxon>
        <taxon>Umbelopsis</taxon>
    </lineage>
</organism>
<dbReference type="SUPFAM" id="SSF47769">
    <property type="entry name" value="SAM/Pointed domain"/>
    <property type="match status" value="1"/>
</dbReference>
<dbReference type="EMBL" id="JAEPRA010000007">
    <property type="protein sequence ID" value="KAG2182967.1"/>
    <property type="molecule type" value="Genomic_DNA"/>
</dbReference>
<feature type="compositionally biased region" description="Polar residues" evidence="4">
    <location>
        <begin position="24"/>
        <end position="46"/>
    </location>
</feature>
<dbReference type="AlphaFoldDB" id="A0A8H7PYW5"/>
<evidence type="ECO:0000256" key="1">
    <source>
        <dbReference type="ARBA" id="ARBA00004496"/>
    </source>
</evidence>
<dbReference type="GO" id="GO:0000932">
    <property type="term" value="C:P-body"/>
    <property type="evidence" value="ECO:0007669"/>
    <property type="project" value="TreeGrafter"/>
</dbReference>
<feature type="compositionally biased region" description="Low complexity" evidence="4">
    <location>
        <begin position="503"/>
        <end position="522"/>
    </location>
</feature>
<feature type="compositionally biased region" description="Polar residues" evidence="4">
    <location>
        <begin position="1"/>
        <end position="17"/>
    </location>
</feature>
<gene>
    <name evidence="6" type="ORF">INT44_005948</name>
</gene>
<name>A0A8H7PYW5_9FUNG</name>
<dbReference type="InterPro" id="IPR057327">
    <property type="entry name" value="Vts1_dom"/>
</dbReference>
<feature type="compositionally biased region" description="Polar residues" evidence="4">
    <location>
        <begin position="543"/>
        <end position="556"/>
    </location>
</feature>
<protein>
    <recommendedName>
        <fullName evidence="5">SAM domain-containing protein</fullName>
    </recommendedName>
</protein>
<sequence>MSAQQLHPLTHPESSATGAKELESSGSSNYSNHAGDSGPSRLSSSESHVHHSPRSLAPDIGNKRGPTPLKAYPPHRGARPTSEILKPGNYANPESKLYRCLHVYFRFCDLVLNGLALHGHAQLAEALDRWFEDLQVYERSLEDMANASMDQNFKEELQHVEQWFRFLSEAERTAAVYSLLQLATPVQARFYVTVLQQMGKTDPVGALLSPANPEKADMQAQLAGAMMKAELEASQRLLSVLPYQTGHVTSRPQAPHRRAMDRHSFALGDTEDYNNRVHVGRLGNNNDYLYPHKVFGLDDSPMSARGHLQATRGSGSPLFPSTRPRSVVEGGSDNANPFGNDWSFNNVQQQRNSVIGNIGDRASLSRPHSADISTWSFGKNVDSSDEKKHASPWGRSPTVSSFTGSMIERPNSASDAELAKALHTWTVNNGVEGNVAFNEDPKSNVRRNRNLYRAGIPGTVPESDERGMGSANANIILSMYDQDGSGGSKSLGTSYSPLLSPKAPSRPTSRSQSPAPRQSSSTGLVPLSPRSWESRPKSHHGATGSNHYGQFLNPNNRNDEYDYTSDHSDNSNVSGYSQRRRRLSSSASASTRSKDKLRGPDVVDMELLQDVPAWFRSLRLHKYNNIFEPMKWQDIVKMNDDDLTAKGVAALGARRKMLKVFETIQQHCEENCADLANRTSPIEPMESTLKNFGLVM</sequence>
<dbReference type="SMART" id="SM00454">
    <property type="entry name" value="SAM"/>
    <property type="match status" value="1"/>
</dbReference>
<evidence type="ECO:0000256" key="4">
    <source>
        <dbReference type="SAM" id="MobiDB-lite"/>
    </source>
</evidence>
<comment type="caution">
    <text evidence="6">The sequence shown here is derived from an EMBL/GenBank/DDBJ whole genome shotgun (WGS) entry which is preliminary data.</text>
</comment>
<keyword evidence="3" id="KW-0694">RNA-binding</keyword>
<evidence type="ECO:0000313" key="7">
    <source>
        <dbReference type="Proteomes" id="UP000612746"/>
    </source>
</evidence>
<evidence type="ECO:0000256" key="2">
    <source>
        <dbReference type="ARBA" id="ARBA00022490"/>
    </source>
</evidence>
<feature type="domain" description="SAM" evidence="5">
    <location>
        <begin position="609"/>
        <end position="667"/>
    </location>
</feature>
<dbReference type="OrthoDB" id="2155283at2759"/>
<reference evidence="6" key="1">
    <citation type="submission" date="2020-12" db="EMBL/GenBank/DDBJ databases">
        <title>Metabolic potential, ecology and presence of endohyphal bacteria is reflected in genomic diversity of Mucoromycotina.</title>
        <authorList>
            <person name="Muszewska A."/>
            <person name="Okrasinska A."/>
            <person name="Steczkiewicz K."/>
            <person name="Drgas O."/>
            <person name="Orlowska M."/>
            <person name="Perlinska-Lenart U."/>
            <person name="Aleksandrzak-Piekarczyk T."/>
            <person name="Szatraj K."/>
            <person name="Zielenkiewicz U."/>
            <person name="Pilsyk S."/>
            <person name="Malc E."/>
            <person name="Mieczkowski P."/>
            <person name="Kruszewska J.S."/>
            <person name="Biernat P."/>
            <person name="Pawlowska J."/>
        </authorList>
    </citation>
    <scope>NUCLEOTIDE SEQUENCE</scope>
    <source>
        <strain evidence="6">WA0000051536</strain>
    </source>
</reference>
<dbReference type="GO" id="GO:0000289">
    <property type="term" value="P:nuclear-transcribed mRNA poly(A) tail shortening"/>
    <property type="evidence" value="ECO:0007669"/>
    <property type="project" value="TreeGrafter"/>
</dbReference>
<dbReference type="InterPro" id="IPR050897">
    <property type="entry name" value="SMAUG/VTS1_RNA-bind"/>
</dbReference>